<dbReference type="CDD" id="cd07716">
    <property type="entry name" value="RNaseZ_short-form-like_MBL-fold"/>
    <property type="match status" value="1"/>
</dbReference>
<dbReference type="SMART" id="SM00849">
    <property type="entry name" value="Lactamase_B"/>
    <property type="match status" value="1"/>
</dbReference>
<name>A0ABS1TA82_9CLOT</name>
<evidence type="ECO:0000313" key="3">
    <source>
        <dbReference type="Proteomes" id="UP000632377"/>
    </source>
</evidence>
<dbReference type="PANTHER" id="PTHR46018:SF4">
    <property type="entry name" value="METALLO-HYDROLASE YHFI-RELATED"/>
    <property type="match status" value="1"/>
</dbReference>
<dbReference type="Gene3D" id="3.60.15.10">
    <property type="entry name" value="Ribonuclease Z/Hydroxyacylglutathione hydrolase-like"/>
    <property type="match status" value="1"/>
</dbReference>
<dbReference type="EMBL" id="JAESWC010000002">
    <property type="protein sequence ID" value="MBL4936012.1"/>
    <property type="molecule type" value="Genomic_DNA"/>
</dbReference>
<dbReference type="InterPro" id="IPR001279">
    <property type="entry name" value="Metallo-B-lactamas"/>
</dbReference>
<accession>A0ABS1TA82</accession>
<keyword evidence="3" id="KW-1185">Reference proteome</keyword>
<reference evidence="2 3" key="1">
    <citation type="submission" date="2021-01" db="EMBL/GenBank/DDBJ databases">
        <title>Genome public.</title>
        <authorList>
            <person name="Liu C."/>
            <person name="Sun Q."/>
        </authorList>
    </citation>
    <scope>NUCLEOTIDE SEQUENCE [LARGE SCALE GENOMIC DNA]</scope>
    <source>
        <strain evidence="2 3">YIM B02515</strain>
    </source>
</reference>
<dbReference type="PANTHER" id="PTHR46018">
    <property type="entry name" value="ZINC PHOSPHODIESTERASE ELAC PROTEIN 1"/>
    <property type="match status" value="1"/>
</dbReference>
<sequence>MKLTVLGNYGPFPGKDGACSGFLLQDDNTNILIDCGSGVISRLQRYLRIEDLDAIVLSHLHSDHSSDMYVLRYEMQIKLMLRSMAKPLEVYLPETPENYYKELDFHGAFNLNTISEGIQLDIKGLKFTFYKTVHPVECYGMRIEKDGKIFAYSADTTYTENIIKLAENSDLFLCEANATENIRSKSKPPHLSVKEACDIARKANAKKLLLTHFYYDEPKENYKKDAEGEFNNIELSEEFKQYEI</sequence>
<organism evidence="2 3">
    <name type="scientific">Clostridium rhizosphaerae</name>
    <dbReference type="NCBI Taxonomy" id="2803861"/>
    <lineage>
        <taxon>Bacteria</taxon>
        <taxon>Bacillati</taxon>
        <taxon>Bacillota</taxon>
        <taxon>Clostridia</taxon>
        <taxon>Eubacteriales</taxon>
        <taxon>Clostridiaceae</taxon>
        <taxon>Clostridium</taxon>
    </lineage>
</organism>
<comment type="caution">
    <text evidence="2">The sequence shown here is derived from an EMBL/GenBank/DDBJ whole genome shotgun (WGS) entry which is preliminary data.</text>
</comment>
<feature type="domain" description="Metallo-beta-lactamase" evidence="1">
    <location>
        <begin position="18"/>
        <end position="195"/>
    </location>
</feature>
<dbReference type="Pfam" id="PF12706">
    <property type="entry name" value="Lactamase_B_2"/>
    <property type="match status" value="1"/>
</dbReference>
<gene>
    <name evidence="2" type="ORF">JK636_09585</name>
</gene>
<proteinExistence type="predicted"/>
<dbReference type="InterPro" id="IPR036866">
    <property type="entry name" value="RibonucZ/Hydroxyglut_hydro"/>
</dbReference>
<dbReference type="SUPFAM" id="SSF56281">
    <property type="entry name" value="Metallo-hydrolase/oxidoreductase"/>
    <property type="match status" value="1"/>
</dbReference>
<dbReference type="Proteomes" id="UP000632377">
    <property type="component" value="Unassembled WGS sequence"/>
</dbReference>
<protein>
    <submittedName>
        <fullName evidence="2">MBL fold metallo-hydrolase</fullName>
    </submittedName>
</protein>
<evidence type="ECO:0000313" key="2">
    <source>
        <dbReference type="EMBL" id="MBL4936012.1"/>
    </source>
</evidence>
<dbReference type="RefSeq" id="WP_202748592.1">
    <property type="nucleotide sequence ID" value="NZ_JAESWC010000002.1"/>
</dbReference>
<evidence type="ECO:0000259" key="1">
    <source>
        <dbReference type="SMART" id="SM00849"/>
    </source>
</evidence>